<dbReference type="Gene3D" id="3.40.50.300">
    <property type="entry name" value="P-loop containing nucleotide triphosphate hydrolases"/>
    <property type="match status" value="1"/>
</dbReference>
<reference evidence="7" key="1">
    <citation type="submission" date="2018-04" db="EMBL/GenBank/DDBJ databases">
        <authorList>
            <person name="Illikoud N."/>
        </authorList>
    </citation>
    <scope>NUCLEOTIDE SEQUENCE [LARGE SCALE GENOMIC DNA]</scope>
</reference>
<evidence type="ECO:0000256" key="4">
    <source>
        <dbReference type="SAM" id="Phobius"/>
    </source>
</evidence>
<protein>
    <recommendedName>
        <fullName evidence="5">FtsK domain-containing protein</fullName>
    </recommendedName>
</protein>
<evidence type="ECO:0000256" key="1">
    <source>
        <dbReference type="ARBA" id="ARBA00022741"/>
    </source>
</evidence>
<feature type="domain" description="FtsK" evidence="5">
    <location>
        <begin position="208"/>
        <end position="392"/>
    </location>
</feature>
<evidence type="ECO:0000256" key="3">
    <source>
        <dbReference type="PROSITE-ProRule" id="PRU00289"/>
    </source>
</evidence>
<feature type="binding site" evidence="3">
    <location>
        <begin position="225"/>
        <end position="232"/>
    </location>
    <ligand>
        <name>ATP</name>
        <dbReference type="ChEBI" id="CHEBI:30616"/>
    </ligand>
</feature>
<proteinExistence type="predicted"/>
<accession>A0A2X0QSR3</accession>
<dbReference type="RefSeq" id="WP_120487418.1">
    <property type="nucleotide sequence ID" value="NZ_OUNC01000005.1"/>
</dbReference>
<dbReference type="EMBL" id="OUNC01000005">
    <property type="protein sequence ID" value="SPP27228.1"/>
    <property type="molecule type" value="Genomic_DNA"/>
</dbReference>
<keyword evidence="4" id="KW-1133">Transmembrane helix</keyword>
<evidence type="ECO:0000259" key="5">
    <source>
        <dbReference type="PROSITE" id="PS50901"/>
    </source>
</evidence>
<evidence type="ECO:0000313" key="6">
    <source>
        <dbReference type="EMBL" id="SPP27228.1"/>
    </source>
</evidence>
<name>A0A2X0QSR3_BROTH</name>
<organism evidence="6 7">
    <name type="scientific">Brochothrix thermosphacta</name>
    <name type="common">Microbacterium thermosphactum</name>
    <dbReference type="NCBI Taxonomy" id="2756"/>
    <lineage>
        <taxon>Bacteria</taxon>
        <taxon>Bacillati</taxon>
        <taxon>Bacillota</taxon>
        <taxon>Bacilli</taxon>
        <taxon>Bacillales</taxon>
        <taxon>Listeriaceae</taxon>
        <taxon>Brochothrix</taxon>
    </lineage>
</organism>
<dbReference type="PROSITE" id="PS50901">
    <property type="entry name" value="FTSK"/>
    <property type="match status" value="1"/>
</dbReference>
<dbReference type="AlphaFoldDB" id="A0A2X0QSR3"/>
<dbReference type="GO" id="GO:0005524">
    <property type="term" value="F:ATP binding"/>
    <property type="evidence" value="ECO:0007669"/>
    <property type="project" value="UniProtKB-UniRule"/>
</dbReference>
<dbReference type="InterPro" id="IPR050206">
    <property type="entry name" value="FtsK/SpoIIIE/SftA"/>
</dbReference>
<dbReference type="InterPro" id="IPR002543">
    <property type="entry name" value="FtsK_dom"/>
</dbReference>
<dbReference type="InterPro" id="IPR027417">
    <property type="entry name" value="P-loop_NTPase"/>
</dbReference>
<feature type="transmembrane region" description="Helical" evidence="4">
    <location>
        <begin position="58"/>
        <end position="80"/>
    </location>
</feature>
<dbReference type="Proteomes" id="UP000270190">
    <property type="component" value="Unassembled WGS sequence"/>
</dbReference>
<dbReference type="Pfam" id="PF01580">
    <property type="entry name" value="FtsK_SpoIIIE"/>
    <property type="match status" value="1"/>
</dbReference>
<keyword evidence="4" id="KW-0812">Transmembrane</keyword>
<feature type="transmembrane region" description="Helical" evidence="4">
    <location>
        <begin position="20"/>
        <end position="38"/>
    </location>
</feature>
<gene>
    <name evidence="6" type="ORF">BTBSAS_130008</name>
</gene>
<keyword evidence="4" id="KW-0472">Membrane</keyword>
<evidence type="ECO:0000313" key="7">
    <source>
        <dbReference type="Proteomes" id="UP000270190"/>
    </source>
</evidence>
<dbReference type="GO" id="GO:0003677">
    <property type="term" value="F:DNA binding"/>
    <property type="evidence" value="ECO:0007669"/>
    <property type="project" value="InterPro"/>
</dbReference>
<dbReference type="SUPFAM" id="SSF52540">
    <property type="entry name" value="P-loop containing nucleoside triphosphate hydrolases"/>
    <property type="match status" value="1"/>
</dbReference>
<dbReference type="PANTHER" id="PTHR22683:SF47">
    <property type="entry name" value="FTSK DOMAIN-CONTAINING PROTEIN YDCQ"/>
    <property type="match status" value="1"/>
</dbReference>
<sequence>MLFKNKGIRIRKFHKYIERVYYTVMLMPFLLGISFYVYKQVLPIVSEMNKAENMSFMYLLIPGIITTASLITSCVFISFVRHYSKSNGTFFTWVEQRQLLARMIFHSKLYVSKTVKRNNRTKEKIVYFPKVYYQRKGGYLILRFPTDLQKFQDKFTKMREDLEKAFYADCISMKYEKRFVAYTLIYDVARTRKTVTELEPKRHRLELMQDVYWDFNKVPHALISGDTGSGKTYLIESLMYFFIKIKAEIKVCDPKMSDLVFLEVIPSLNGKVYSTSGQICMCVRQFHEGMKQRQQEFMKLSYGKTGNTYLDFEMQPQVLVFDEYVALLSSLDKDTEKELLGHLRQIILLGRQLGYFVILGMQRPDAQYLPGDLRDQFGLRVAMGSMSPVGYRMMFGENDKVFKDYGKESKGWGYAKTGVGDIQTFYAPFVERGFNFVDEIAQLFDEKPATSMDGVRQAEP</sequence>
<evidence type="ECO:0000256" key="2">
    <source>
        <dbReference type="ARBA" id="ARBA00022840"/>
    </source>
</evidence>
<keyword evidence="1 3" id="KW-0547">Nucleotide-binding</keyword>
<keyword evidence="2 3" id="KW-0067">ATP-binding</keyword>
<dbReference type="PANTHER" id="PTHR22683">
    <property type="entry name" value="SPORULATION PROTEIN RELATED"/>
    <property type="match status" value="1"/>
</dbReference>